<protein>
    <submittedName>
        <fullName evidence="3">Uncharacterized protein</fullName>
    </submittedName>
</protein>
<feature type="region of interest" description="Disordered" evidence="1">
    <location>
        <begin position="470"/>
        <end position="520"/>
    </location>
</feature>
<evidence type="ECO:0000313" key="3">
    <source>
        <dbReference type="EMBL" id="KIY52605.1"/>
    </source>
</evidence>
<feature type="compositionally biased region" description="Basic and acidic residues" evidence="1">
    <location>
        <begin position="964"/>
        <end position="976"/>
    </location>
</feature>
<feature type="compositionally biased region" description="Low complexity" evidence="1">
    <location>
        <begin position="774"/>
        <end position="793"/>
    </location>
</feature>
<evidence type="ECO:0000256" key="2">
    <source>
        <dbReference type="SAM" id="Phobius"/>
    </source>
</evidence>
<name>A0A0D7AL46_9AGAR</name>
<feature type="region of interest" description="Disordered" evidence="1">
    <location>
        <begin position="131"/>
        <end position="208"/>
    </location>
</feature>
<proteinExistence type="predicted"/>
<keyword evidence="2" id="KW-0812">Transmembrane</keyword>
<reference evidence="3 4" key="1">
    <citation type="journal article" date="2015" name="Fungal Genet. Biol.">
        <title>Evolution of novel wood decay mechanisms in Agaricales revealed by the genome sequences of Fistulina hepatica and Cylindrobasidium torrendii.</title>
        <authorList>
            <person name="Floudas D."/>
            <person name="Held B.W."/>
            <person name="Riley R."/>
            <person name="Nagy L.G."/>
            <person name="Koehler G."/>
            <person name="Ransdell A.S."/>
            <person name="Younus H."/>
            <person name="Chow J."/>
            <person name="Chiniquy J."/>
            <person name="Lipzen A."/>
            <person name="Tritt A."/>
            <person name="Sun H."/>
            <person name="Haridas S."/>
            <person name="LaButti K."/>
            <person name="Ohm R.A."/>
            <person name="Kues U."/>
            <person name="Blanchette R.A."/>
            <person name="Grigoriev I.V."/>
            <person name="Minto R.E."/>
            <person name="Hibbett D.S."/>
        </authorList>
    </citation>
    <scope>NUCLEOTIDE SEQUENCE [LARGE SCALE GENOMIC DNA]</scope>
    <source>
        <strain evidence="3 4">ATCC 64428</strain>
    </source>
</reference>
<feature type="compositionally biased region" description="Low complexity" evidence="1">
    <location>
        <begin position="904"/>
        <end position="920"/>
    </location>
</feature>
<feature type="transmembrane region" description="Helical" evidence="2">
    <location>
        <begin position="105"/>
        <end position="126"/>
    </location>
</feature>
<feature type="compositionally biased region" description="Polar residues" evidence="1">
    <location>
        <begin position="857"/>
        <end position="866"/>
    </location>
</feature>
<feature type="compositionally biased region" description="Polar residues" evidence="1">
    <location>
        <begin position="725"/>
        <end position="734"/>
    </location>
</feature>
<feature type="region of interest" description="Disordered" evidence="1">
    <location>
        <begin position="854"/>
        <end position="1022"/>
    </location>
</feature>
<feature type="compositionally biased region" description="Basic residues" evidence="1">
    <location>
        <begin position="924"/>
        <end position="935"/>
    </location>
</feature>
<dbReference type="Proteomes" id="UP000054144">
    <property type="component" value="Unassembled WGS sequence"/>
</dbReference>
<evidence type="ECO:0000313" key="4">
    <source>
        <dbReference type="Proteomes" id="UP000054144"/>
    </source>
</evidence>
<keyword evidence="4" id="KW-1185">Reference proteome</keyword>
<gene>
    <name evidence="3" type="ORF">FISHEDRAFT_69705</name>
</gene>
<accession>A0A0D7AL46</accession>
<keyword evidence="2" id="KW-0472">Membrane</keyword>
<sequence>MIISSINALLVGYLLGDRRHNDSGCFHGTLGDVALIYAQGLAKHSPLLKGSLPYLRPFASDLADILYRYGFLTPPPVVNETMLFTTARLTLNDIALKLLTFWQDVLFVFALGMIVTILTIVVLKYATRPSTSAPSLSTYAVGDGATIPDNGSEDSDDGDDNNKHGGDPGMLINAAAASHDTTSEAHAEPSEDHGCADATNDGKPDDHADYYESLDKCITELSNSVEHSPTDASELESDAIVCVLSRTALLLSAVSEAWKIKQRENLYIERLESVSRNLRNYVDNTQILHQLFNNQDRETADTAGLSTVTAPASVSVEVQTETGISYTDAGCQSVSTYTDASIETTPTTCISYSDIASQTIAIAYADAAIETVSVPSNSCIDSQTTSECQDVSIYMDACIETTPTTYTSYSGIASQTIANVYADAAIETVSVPSNVYIDSQTTSESPCVSDACAAIEVLPTSAPFRVEMGSQTDASDISESESLSVGTTAGSFSPPTTPSSLSPAVPVSQSLQNRTRTRSRISPARRINHIPQPQPMWNKEVGINIGPRHVLVSPPVFQIPFYDPCMYPQGSLHPINTAPNLAPAPFRWTPKTKKIKKGKPAKAAIQIDAFSDPSTSRPTLDYSGYASTSRTTLDDFPSTSASLSINSSSGNTLALDDNPMPLPLPSQSVDVVPPEIIARRTGSLSPPPRRSRVAPLVRRASFSSLPSRRTLLTEILEQIRSDDILSSSNDTNSEPLARDTTPDCSGSSVADTASPPPEFDLTNSGGNGPPPDANVSVNSGSSSESNDTGSSDVLGSPQSSIPSSIDLEAPGRIASPQRPRHDVEAPVHRRRSVPPSTLRRVQRGIAFSTIHSWIGPASQSGPVTHNGSGGVPRREDHQTAASTPASRPVEQSRPSDIQQTRVESPSSGGIVPIPSAQSSPEARRRGRPPSARRQRQNLAALTQREEQPGSGTLHRPGAVTGQTRDPRHGSQQRDGRLLVQVQQHDRIEHVPARRRGPNGPSYSEIAARHRPSRPPRQAGHGN</sequence>
<feature type="compositionally biased region" description="Polar residues" evidence="1">
    <location>
        <begin position="470"/>
        <end position="485"/>
    </location>
</feature>
<feature type="compositionally biased region" description="Polar residues" evidence="1">
    <location>
        <begin position="892"/>
        <end position="903"/>
    </location>
</feature>
<keyword evidence="2" id="KW-1133">Transmembrane helix</keyword>
<feature type="compositionally biased region" description="Basic and acidic residues" evidence="1">
    <location>
        <begin position="181"/>
        <end position="208"/>
    </location>
</feature>
<dbReference type="EMBL" id="KN881637">
    <property type="protein sequence ID" value="KIY52605.1"/>
    <property type="molecule type" value="Genomic_DNA"/>
</dbReference>
<feature type="compositionally biased region" description="Low complexity" evidence="1">
    <location>
        <begin position="486"/>
        <end position="511"/>
    </location>
</feature>
<organism evidence="3 4">
    <name type="scientific">Fistulina hepatica ATCC 64428</name>
    <dbReference type="NCBI Taxonomy" id="1128425"/>
    <lineage>
        <taxon>Eukaryota</taxon>
        <taxon>Fungi</taxon>
        <taxon>Dikarya</taxon>
        <taxon>Basidiomycota</taxon>
        <taxon>Agaricomycotina</taxon>
        <taxon>Agaricomycetes</taxon>
        <taxon>Agaricomycetidae</taxon>
        <taxon>Agaricales</taxon>
        <taxon>Fistulinaceae</taxon>
        <taxon>Fistulina</taxon>
    </lineage>
</organism>
<feature type="compositionally biased region" description="Polar residues" evidence="1">
    <location>
        <begin position="742"/>
        <end position="751"/>
    </location>
</feature>
<feature type="region of interest" description="Disordered" evidence="1">
    <location>
        <begin position="725"/>
        <end position="840"/>
    </location>
</feature>
<dbReference type="AlphaFoldDB" id="A0A0D7AL46"/>
<evidence type="ECO:0000256" key="1">
    <source>
        <dbReference type="SAM" id="MobiDB-lite"/>
    </source>
</evidence>